<name>A0A9P3ZKQ6_9BACT</name>
<feature type="region of interest" description="Disordered" evidence="1">
    <location>
        <begin position="29"/>
        <end position="60"/>
    </location>
</feature>
<comment type="caution">
    <text evidence="2">The sequence shown here is derived from an EMBL/GenBank/DDBJ whole genome shotgun (WGS) entry which is preliminary data.</text>
</comment>
<dbReference type="EMBL" id="JANGBQ010000011">
    <property type="protein sequence ID" value="MCQ5083002.1"/>
    <property type="molecule type" value="Genomic_DNA"/>
</dbReference>
<dbReference type="EMBL" id="VVUY01000003">
    <property type="protein sequence ID" value="KAA2563017.1"/>
    <property type="molecule type" value="Genomic_DNA"/>
</dbReference>
<organism evidence="2 4">
    <name type="scientific">Alistipes onderdonkii</name>
    <dbReference type="NCBI Taxonomy" id="328813"/>
    <lineage>
        <taxon>Bacteria</taxon>
        <taxon>Pseudomonadati</taxon>
        <taxon>Bacteroidota</taxon>
        <taxon>Bacteroidia</taxon>
        <taxon>Bacteroidales</taxon>
        <taxon>Rikenellaceae</taxon>
        <taxon>Alistipes</taxon>
    </lineage>
</organism>
<proteinExistence type="predicted"/>
<sequence>MDNMKNGVHADTAEAENTETMDLLAGMLDASTHCGDNDEDDKEPAQAVEETPGEESAPGK</sequence>
<reference evidence="2 4" key="1">
    <citation type="journal article" date="2019" name="Nat. Med.">
        <title>A library of human gut bacterial isolates paired with longitudinal multiomics data enables mechanistic microbiome research.</title>
        <authorList>
            <person name="Poyet M."/>
            <person name="Groussin M."/>
            <person name="Gibbons S.M."/>
            <person name="Avila-Pacheco J."/>
            <person name="Jiang X."/>
            <person name="Kearney S.M."/>
            <person name="Perrotta A.R."/>
            <person name="Berdy B."/>
            <person name="Zhao S."/>
            <person name="Lieberman T.D."/>
            <person name="Swanson P.K."/>
            <person name="Smith M."/>
            <person name="Roesemann S."/>
            <person name="Alexander J.E."/>
            <person name="Rich S.A."/>
            <person name="Livny J."/>
            <person name="Vlamakis H."/>
            <person name="Clish C."/>
            <person name="Bullock K."/>
            <person name="Deik A."/>
            <person name="Scott J."/>
            <person name="Pierce K.A."/>
            <person name="Xavier R.J."/>
            <person name="Alm E.J."/>
        </authorList>
    </citation>
    <scope>NUCLEOTIDE SEQUENCE [LARGE SCALE GENOMIC DNA]</scope>
    <source>
        <strain evidence="2 4">BIOML-A204</strain>
    </source>
</reference>
<dbReference type="GeneID" id="59807089"/>
<evidence type="ECO:0000313" key="4">
    <source>
        <dbReference type="Proteomes" id="UP000323119"/>
    </source>
</evidence>
<protein>
    <submittedName>
        <fullName evidence="2">Uncharacterized protein</fullName>
    </submittedName>
</protein>
<dbReference type="Proteomes" id="UP000323119">
    <property type="component" value="Unassembled WGS sequence"/>
</dbReference>
<evidence type="ECO:0000256" key="1">
    <source>
        <dbReference type="SAM" id="MobiDB-lite"/>
    </source>
</evidence>
<reference evidence="3" key="2">
    <citation type="submission" date="2022-06" db="EMBL/GenBank/DDBJ databases">
        <title>Isolation of gut microbiota from human fecal samples.</title>
        <authorList>
            <person name="Pamer E.G."/>
            <person name="Barat B."/>
            <person name="Waligurski E."/>
            <person name="Medina S."/>
            <person name="Paddock L."/>
            <person name="Mostad J."/>
        </authorList>
    </citation>
    <scope>NUCLEOTIDE SEQUENCE</scope>
    <source>
        <strain evidence="3">DFI.6.22</strain>
    </source>
</reference>
<evidence type="ECO:0000313" key="2">
    <source>
        <dbReference type="EMBL" id="KAA2563017.1"/>
    </source>
</evidence>
<dbReference type="RefSeq" id="WP_022333428.1">
    <property type="nucleotide sequence ID" value="NZ_DAWDUM010000004.1"/>
</dbReference>
<evidence type="ECO:0000313" key="3">
    <source>
        <dbReference type="EMBL" id="MCQ5083002.1"/>
    </source>
</evidence>
<accession>A0A9P3ZKQ6</accession>
<dbReference type="Proteomes" id="UP001205035">
    <property type="component" value="Unassembled WGS sequence"/>
</dbReference>
<dbReference type="AlphaFoldDB" id="A0A9P3ZKQ6"/>
<gene>
    <name evidence="2" type="ORF">F2S36_04240</name>
    <name evidence="3" type="ORF">NE651_08865</name>
</gene>